<protein>
    <submittedName>
        <fullName evidence="2">Uncharacterized protein</fullName>
    </submittedName>
</protein>
<dbReference type="EMBL" id="HBFK01036471">
    <property type="protein sequence ID" value="CAD8755571.1"/>
    <property type="molecule type" value="Transcribed_RNA"/>
</dbReference>
<feature type="region of interest" description="Disordered" evidence="1">
    <location>
        <begin position="1"/>
        <end position="30"/>
    </location>
</feature>
<name>A0A6T8P6V1_HEMAN</name>
<dbReference type="AlphaFoldDB" id="A0A6T8P6V1"/>
<sequence length="111" mass="11985">MPETVPSKSPEGNATPIDLPAPPVDEDEGLEVGGQCWYQSDGGNFCEVKLMAVDRASHPHVYTIDVGGGDYVNCERARLFIVKPNARDSGQLAAVPDFDELEARLANLKSQ</sequence>
<feature type="compositionally biased region" description="Polar residues" evidence="1">
    <location>
        <begin position="1"/>
        <end position="12"/>
    </location>
</feature>
<proteinExistence type="predicted"/>
<accession>A0A6T8P6V1</accession>
<reference evidence="2" key="1">
    <citation type="submission" date="2021-01" db="EMBL/GenBank/DDBJ databases">
        <authorList>
            <person name="Corre E."/>
            <person name="Pelletier E."/>
            <person name="Niang G."/>
            <person name="Scheremetjew M."/>
            <person name="Finn R."/>
            <person name="Kale V."/>
            <person name="Holt S."/>
            <person name="Cochrane G."/>
            <person name="Meng A."/>
            <person name="Brown T."/>
            <person name="Cohen L."/>
        </authorList>
    </citation>
    <scope>NUCLEOTIDE SEQUENCE</scope>
    <source>
        <strain evidence="2">CCMP441</strain>
    </source>
</reference>
<evidence type="ECO:0000313" key="2">
    <source>
        <dbReference type="EMBL" id="CAD8755571.1"/>
    </source>
</evidence>
<evidence type="ECO:0000256" key="1">
    <source>
        <dbReference type="SAM" id="MobiDB-lite"/>
    </source>
</evidence>
<gene>
    <name evidence="2" type="ORF">HAND1043_LOCUS22079</name>
</gene>
<organism evidence="2">
    <name type="scientific">Hemiselmis andersenii</name>
    <name type="common">Cryptophyte alga</name>
    <dbReference type="NCBI Taxonomy" id="464988"/>
    <lineage>
        <taxon>Eukaryota</taxon>
        <taxon>Cryptophyceae</taxon>
        <taxon>Cryptomonadales</taxon>
        <taxon>Hemiselmidaceae</taxon>
        <taxon>Hemiselmis</taxon>
    </lineage>
</organism>